<keyword evidence="3" id="KW-1185">Reference proteome</keyword>
<evidence type="ECO:0000256" key="1">
    <source>
        <dbReference type="SAM" id="MobiDB-lite"/>
    </source>
</evidence>
<sequence length="107" mass="12307">MYGGTDRITDAAHGQERAAQGRQEPSRFGTGQLNVPSFLLSMYFVEQLSFVLTTSPYSLQSCIFQTHQSLFKPSVSLLFRVSFNQTLSIQYLYPLLRRWIRMRGKAH</sequence>
<name>A0A6A6U3G7_9PEZI</name>
<gene>
    <name evidence="2" type="ORF">BT63DRAFT_45684</name>
</gene>
<evidence type="ECO:0000313" key="2">
    <source>
        <dbReference type="EMBL" id="KAF2665977.1"/>
    </source>
</evidence>
<protein>
    <submittedName>
        <fullName evidence="2">Uncharacterized protein</fullName>
    </submittedName>
</protein>
<feature type="compositionally biased region" description="Basic and acidic residues" evidence="1">
    <location>
        <begin position="7"/>
        <end position="16"/>
    </location>
</feature>
<reference evidence="2" key="1">
    <citation type="journal article" date="2020" name="Stud. Mycol.">
        <title>101 Dothideomycetes genomes: a test case for predicting lifestyles and emergence of pathogens.</title>
        <authorList>
            <person name="Haridas S."/>
            <person name="Albert R."/>
            <person name="Binder M."/>
            <person name="Bloem J."/>
            <person name="Labutti K."/>
            <person name="Salamov A."/>
            <person name="Andreopoulos B."/>
            <person name="Baker S."/>
            <person name="Barry K."/>
            <person name="Bills G."/>
            <person name="Bluhm B."/>
            <person name="Cannon C."/>
            <person name="Castanera R."/>
            <person name="Culley D."/>
            <person name="Daum C."/>
            <person name="Ezra D."/>
            <person name="Gonzalez J."/>
            <person name="Henrissat B."/>
            <person name="Kuo A."/>
            <person name="Liang C."/>
            <person name="Lipzen A."/>
            <person name="Lutzoni F."/>
            <person name="Magnuson J."/>
            <person name="Mondo S."/>
            <person name="Nolan M."/>
            <person name="Ohm R."/>
            <person name="Pangilinan J."/>
            <person name="Park H.-J."/>
            <person name="Ramirez L."/>
            <person name="Alfaro M."/>
            <person name="Sun H."/>
            <person name="Tritt A."/>
            <person name="Yoshinaga Y."/>
            <person name="Zwiers L.-H."/>
            <person name="Turgeon B."/>
            <person name="Goodwin S."/>
            <person name="Spatafora J."/>
            <person name="Crous P."/>
            <person name="Grigoriev I."/>
        </authorList>
    </citation>
    <scope>NUCLEOTIDE SEQUENCE</scope>
    <source>
        <strain evidence="2">CBS 115976</strain>
    </source>
</reference>
<evidence type="ECO:0000313" key="3">
    <source>
        <dbReference type="Proteomes" id="UP000799302"/>
    </source>
</evidence>
<accession>A0A6A6U3G7</accession>
<dbReference type="AlphaFoldDB" id="A0A6A6U3G7"/>
<proteinExistence type="predicted"/>
<dbReference type="Proteomes" id="UP000799302">
    <property type="component" value="Unassembled WGS sequence"/>
</dbReference>
<organism evidence="2 3">
    <name type="scientific">Microthyrium microscopicum</name>
    <dbReference type="NCBI Taxonomy" id="703497"/>
    <lineage>
        <taxon>Eukaryota</taxon>
        <taxon>Fungi</taxon>
        <taxon>Dikarya</taxon>
        <taxon>Ascomycota</taxon>
        <taxon>Pezizomycotina</taxon>
        <taxon>Dothideomycetes</taxon>
        <taxon>Dothideomycetes incertae sedis</taxon>
        <taxon>Microthyriales</taxon>
        <taxon>Microthyriaceae</taxon>
        <taxon>Microthyrium</taxon>
    </lineage>
</organism>
<dbReference type="EMBL" id="MU004239">
    <property type="protein sequence ID" value="KAF2665977.1"/>
    <property type="molecule type" value="Genomic_DNA"/>
</dbReference>
<feature type="region of interest" description="Disordered" evidence="1">
    <location>
        <begin position="1"/>
        <end position="30"/>
    </location>
</feature>